<feature type="domain" description="Sulfatase N-terminal" evidence="3">
    <location>
        <begin position="11"/>
        <end position="353"/>
    </location>
</feature>
<sequence length="517" mass="57479">MQTAKAGAQAPNIVLIMADQMAAAPLPVYGGGVVKAPHLSRLASTGVVFEQAYCNSPICAPSRFSMLSGRLPTAIDAFDNASEFPASIPTLAHYLCAAGYQTILSGKMHFIGPDQLHGYEERLVTDIYPSDFSWTPNWLAGPADKPSGISMRNVVQAGHCVRSLQMDYDDEVEFWAQQKLYDLAREPQRKPFFLTVSFSHPHPPFTADRRHWDLYEHDEIDMPAVAPIDPAQRDVQSQWLHVSHGADLQPIDEAQLRNARHAYYAMISYVDDKVGRLLDTLDACDLRRDTVVIFTSDHGEMLGERGMWYKQSFFEPSVRVPLIVSAAGGERPVSRVAAPVSLLDLMPTVMELACARPEWADPIDGASFVPLMRGAQPEPSRAVISEYTDMGVIAPVRMLRAGDHKYIYTHGHPGQLYDLRADPRELRNLAGNPEFAALEAQLRAAVLENWDPQALHGRILDSQRRRLFLKQAAQASGRYPDWSYQATRDDTRRFVRASGAAGAKARARFPFVAPDAQ</sequence>
<dbReference type="CDD" id="cd16032">
    <property type="entry name" value="choline-sulfatase"/>
    <property type="match status" value="1"/>
</dbReference>
<keyword evidence="1" id="KW-0479">Metal-binding</keyword>
<evidence type="ECO:0000256" key="1">
    <source>
        <dbReference type="ARBA" id="ARBA00022723"/>
    </source>
</evidence>
<dbReference type="PANTHER" id="PTHR45953:SF1">
    <property type="entry name" value="IDURONATE 2-SULFATASE"/>
    <property type="match status" value="1"/>
</dbReference>
<proteinExistence type="predicted"/>
<dbReference type="InterPro" id="IPR000917">
    <property type="entry name" value="Sulfatase_N"/>
</dbReference>
<dbReference type="RefSeq" id="WP_217964661.1">
    <property type="nucleotide sequence ID" value="NZ_JAHTBN010000004.1"/>
</dbReference>
<evidence type="ECO:0000256" key="2">
    <source>
        <dbReference type="ARBA" id="ARBA00022801"/>
    </source>
</evidence>
<dbReference type="Proteomes" id="UP001595848">
    <property type="component" value="Unassembled WGS sequence"/>
</dbReference>
<keyword evidence="5" id="KW-1185">Reference proteome</keyword>
<gene>
    <name evidence="4" type="primary">betC</name>
    <name evidence="4" type="ORF">ACFOY1_16560</name>
</gene>
<evidence type="ECO:0000313" key="5">
    <source>
        <dbReference type="Proteomes" id="UP001595848"/>
    </source>
</evidence>
<dbReference type="EC" id="3.1.6.6" evidence="4"/>
<evidence type="ECO:0000259" key="3">
    <source>
        <dbReference type="Pfam" id="PF00884"/>
    </source>
</evidence>
<dbReference type="EMBL" id="JBHSBV010000006">
    <property type="protein sequence ID" value="MFC4202566.1"/>
    <property type="molecule type" value="Genomic_DNA"/>
</dbReference>
<dbReference type="PROSITE" id="PS00149">
    <property type="entry name" value="SULFATASE_2"/>
    <property type="match status" value="1"/>
</dbReference>
<dbReference type="InterPro" id="IPR017785">
    <property type="entry name" value="Choline-sulfatase"/>
</dbReference>
<protein>
    <submittedName>
        <fullName evidence="4">Choline-sulfatase</fullName>
        <ecNumber evidence="4">3.1.6.6</ecNumber>
    </submittedName>
</protein>
<comment type="caution">
    <text evidence="4">The sequence shown here is derived from an EMBL/GenBank/DDBJ whole genome shotgun (WGS) entry which is preliminary data.</text>
</comment>
<dbReference type="GO" id="GO:0047753">
    <property type="term" value="F:choline-sulfatase activity"/>
    <property type="evidence" value="ECO:0007669"/>
    <property type="project" value="UniProtKB-EC"/>
</dbReference>
<dbReference type="NCBIfam" id="TIGR03417">
    <property type="entry name" value="chol_sulfatase"/>
    <property type="match status" value="1"/>
</dbReference>
<dbReference type="PANTHER" id="PTHR45953">
    <property type="entry name" value="IDURONATE 2-SULFATASE"/>
    <property type="match status" value="1"/>
</dbReference>
<name>A0ABV8P1X2_9BURK</name>
<dbReference type="InterPro" id="IPR024607">
    <property type="entry name" value="Sulfatase_CS"/>
</dbReference>
<dbReference type="Pfam" id="PF00884">
    <property type="entry name" value="Sulfatase"/>
    <property type="match status" value="1"/>
</dbReference>
<accession>A0ABV8P1X2</accession>
<evidence type="ECO:0000313" key="4">
    <source>
        <dbReference type="EMBL" id="MFC4202566.1"/>
    </source>
</evidence>
<keyword evidence="2 4" id="KW-0378">Hydrolase</keyword>
<reference evidence="5" key="1">
    <citation type="journal article" date="2019" name="Int. J. Syst. Evol. Microbiol.">
        <title>The Global Catalogue of Microorganisms (GCM) 10K type strain sequencing project: providing services to taxonomists for standard genome sequencing and annotation.</title>
        <authorList>
            <consortium name="The Broad Institute Genomics Platform"/>
            <consortium name="The Broad Institute Genome Sequencing Center for Infectious Disease"/>
            <person name="Wu L."/>
            <person name="Ma J."/>
        </authorList>
    </citation>
    <scope>NUCLEOTIDE SEQUENCE [LARGE SCALE GENOMIC DNA]</scope>
    <source>
        <strain evidence="5">LMG 24813</strain>
    </source>
</reference>
<organism evidence="4 5">
    <name type="scientific">Candidimonas humi</name>
    <dbReference type="NCBI Taxonomy" id="683355"/>
    <lineage>
        <taxon>Bacteria</taxon>
        <taxon>Pseudomonadati</taxon>
        <taxon>Pseudomonadota</taxon>
        <taxon>Betaproteobacteria</taxon>
        <taxon>Burkholderiales</taxon>
        <taxon>Alcaligenaceae</taxon>
        <taxon>Candidimonas</taxon>
    </lineage>
</organism>